<dbReference type="InterPro" id="IPR007963">
    <property type="entry name" value="Peptidase_M61_catalytic"/>
</dbReference>
<dbReference type="GO" id="GO:0006508">
    <property type="term" value="P:proteolysis"/>
    <property type="evidence" value="ECO:0007669"/>
    <property type="project" value="UniProtKB-KW"/>
</dbReference>
<feature type="domain" description="PDZ" evidence="1">
    <location>
        <begin position="459"/>
        <end position="555"/>
    </location>
</feature>
<accession>A0A380N1Q5</accession>
<dbReference type="InterPro" id="IPR024191">
    <property type="entry name" value="Peptidase_M61"/>
</dbReference>
<evidence type="ECO:0000313" key="3">
    <source>
        <dbReference type="Proteomes" id="UP000254575"/>
    </source>
</evidence>
<dbReference type="Pfam" id="PF05299">
    <property type="entry name" value="Peptidase_M61"/>
    <property type="match status" value="1"/>
</dbReference>
<dbReference type="AlphaFoldDB" id="A0A380N1Q5"/>
<dbReference type="Gene3D" id="1.10.390.10">
    <property type="entry name" value="Neutral Protease Domain 2"/>
    <property type="match status" value="1"/>
</dbReference>
<proteinExistence type="predicted"/>
<dbReference type="Gene3D" id="2.30.42.10">
    <property type="match status" value="1"/>
</dbReference>
<reference evidence="2 3" key="1">
    <citation type="submission" date="2018-06" db="EMBL/GenBank/DDBJ databases">
        <authorList>
            <consortium name="Pathogen Informatics"/>
            <person name="Doyle S."/>
        </authorList>
    </citation>
    <scope>NUCLEOTIDE SEQUENCE [LARGE SCALE GENOMIC DNA]</scope>
    <source>
        <strain evidence="2 3">NCTC10717</strain>
    </source>
</reference>
<dbReference type="PIRSF" id="PIRSF016493">
    <property type="entry name" value="Glycyl_aminpptds"/>
    <property type="match status" value="1"/>
</dbReference>
<dbReference type="Proteomes" id="UP000254575">
    <property type="component" value="Unassembled WGS sequence"/>
</dbReference>
<dbReference type="GO" id="GO:0008233">
    <property type="term" value="F:peptidase activity"/>
    <property type="evidence" value="ECO:0007669"/>
    <property type="project" value="UniProtKB-KW"/>
</dbReference>
<dbReference type="SUPFAM" id="SSF55486">
    <property type="entry name" value="Metalloproteases ('zincins'), catalytic domain"/>
    <property type="match status" value="1"/>
</dbReference>
<keyword evidence="2" id="KW-0378">Hydrolase</keyword>
<organism evidence="2 3">
    <name type="scientific">Suttonella indologenes</name>
    <dbReference type="NCBI Taxonomy" id="13276"/>
    <lineage>
        <taxon>Bacteria</taxon>
        <taxon>Pseudomonadati</taxon>
        <taxon>Pseudomonadota</taxon>
        <taxon>Gammaproteobacteria</taxon>
        <taxon>Cardiobacteriales</taxon>
        <taxon>Cardiobacteriaceae</taxon>
        <taxon>Suttonella</taxon>
    </lineage>
</organism>
<keyword evidence="3" id="KW-1185">Reference proteome</keyword>
<evidence type="ECO:0000259" key="1">
    <source>
        <dbReference type="SMART" id="SM00228"/>
    </source>
</evidence>
<name>A0A380N1Q5_9GAMM</name>
<protein>
    <submittedName>
        <fullName evidence="2">Predicted protease with the C-terminal PDZ domain</fullName>
    </submittedName>
</protein>
<gene>
    <name evidence="2" type="ORF">NCTC10717_02220</name>
</gene>
<evidence type="ECO:0000313" key="2">
    <source>
        <dbReference type="EMBL" id="SUO98468.1"/>
    </source>
</evidence>
<dbReference type="Gene3D" id="2.60.40.3650">
    <property type="match status" value="1"/>
</dbReference>
<dbReference type="OrthoDB" id="9778516at2"/>
<dbReference type="SMART" id="SM00228">
    <property type="entry name" value="PDZ"/>
    <property type="match status" value="1"/>
</dbReference>
<dbReference type="EMBL" id="UHIA01000004">
    <property type="protein sequence ID" value="SUO98468.1"/>
    <property type="molecule type" value="Genomic_DNA"/>
</dbReference>
<sequence>MSALIYRLMPHSAHRLRIRLQIASAGEKLQCYLPIWIPGSYTRRDFSRYLNILKVENNGKTVAWQLDNPSAWSAQGEAGDWLVEYEVYARDYSVRGCYLDDVRAMINPACACLAVRGAEQAEHHLIWQPDESRRDWHSAGAIASTDNQWQFDDYQTLIDTPLMFARDLLRCEFEAGGIRHEIAVCGHHGQEDDIALKLLDNDIADICRNTIAQFGGLPEDVPFYSFLLFLTENGYGGLEHQRSTLLISSREAFSHGNKQSYIQLLNLFSHEYFHTWNVKSLRPKAYAKGYELEHEHISDMLWLFEGFTAYFDSLILLRANTIDKAQYLRLFSQDISRHLQRQGQHYQTLARSSLESWTKLYNGGENAPNISTNYYIHGALAAWCIDAYLHRYSLDRQGLDQRLAEIWQQAAYRAQGIDEADFIRHAQSRLPPERQAEFADFIRRLIHECDYLPLEFAAETFGLRLKYYAPPQEANAIGNHQLTAVTEAGIRWQEQQGKFYVRLNDPDSPAAKAGIAANDEIIAVCGEQANAANLWRRLMRGSGGETVSIHILRDGLHHEYSWKLRLANYDTAWLSIDEQAENEAADRRRQWWRTRSAKR</sequence>
<dbReference type="InterPro" id="IPR001478">
    <property type="entry name" value="PDZ"/>
</dbReference>
<keyword evidence="2" id="KW-0645">Protease</keyword>
<dbReference type="InterPro" id="IPR027268">
    <property type="entry name" value="Peptidase_M4/M1_CTD_sf"/>
</dbReference>
<dbReference type="RefSeq" id="WP_115219292.1">
    <property type="nucleotide sequence ID" value="NZ_UHIA01000004.1"/>
</dbReference>
<dbReference type="InterPro" id="IPR040756">
    <property type="entry name" value="Peptidase_M61_N"/>
</dbReference>
<dbReference type="Pfam" id="PF13180">
    <property type="entry name" value="PDZ_2"/>
    <property type="match status" value="1"/>
</dbReference>
<dbReference type="SUPFAM" id="SSF50156">
    <property type="entry name" value="PDZ domain-like"/>
    <property type="match status" value="1"/>
</dbReference>
<dbReference type="Pfam" id="PF17899">
    <property type="entry name" value="Peptidase_M61_N"/>
    <property type="match status" value="1"/>
</dbReference>
<dbReference type="InterPro" id="IPR036034">
    <property type="entry name" value="PDZ_sf"/>
</dbReference>